<dbReference type="InterPro" id="IPR011009">
    <property type="entry name" value="Kinase-like_dom_sf"/>
</dbReference>
<dbReference type="GO" id="GO:0005524">
    <property type="term" value="F:ATP binding"/>
    <property type="evidence" value="ECO:0007669"/>
    <property type="project" value="UniProtKB-KW"/>
</dbReference>
<sequence>MHDGKCKISDFGLSVDANSRCVGRVGKDYYMAPEVVAGEEYDPVKADVWSLGIMWFVMLTGSSLVPLASVQEKAFVGLMRCGVAAVFKSWKYDDKLSPGVIDLISCMLEVDPAERIALEDILTHSCLKGEDAC</sequence>
<dbReference type="AlphaFoldDB" id="H3GYA8"/>
<dbReference type="PROSITE" id="PS50011">
    <property type="entry name" value="PROTEIN_KINASE_DOM"/>
    <property type="match status" value="1"/>
</dbReference>
<dbReference type="InParanoid" id="H3GYA8"/>
<keyword evidence="6" id="KW-0812">Transmembrane</keyword>
<evidence type="ECO:0000313" key="9">
    <source>
        <dbReference type="Proteomes" id="UP000005238"/>
    </source>
</evidence>
<proteinExistence type="predicted"/>
<dbReference type="PANTHER" id="PTHR24345">
    <property type="entry name" value="SERINE/THREONINE-PROTEIN KINASE PLK"/>
    <property type="match status" value="1"/>
</dbReference>
<feature type="transmembrane region" description="Helical" evidence="6">
    <location>
        <begin position="48"/>
        <end position="70"/>
    </location>
</feature>
<reference evidence="8" key="2">
    <citation type="submission" date="2015-06" db="UniProtKB">
        <authorList>
            <consortium name="EnsemblProtists"/>
        </authorList>
    </citation>
    <scope>IDENTIFICATION</scope>
    <source>
        <strain evidence="8">Pr102</strain>
    </source>
</reference>
<dbReference type="VEuPathDB" id="FungiDB:KRP22_2368"/>
<evidence type="ECO:0000256" key="1">
    <source>
        <dbReference type="ARBA" id="ARBA00022527"/>
    </source>
</evidence>
<dbReference type="STRING" id="164328.H3GYA8"/>
<dbReference type="GO" id="GO:0004674">
    <property type="term" value="F:protein serine/threonine kinase activity"/>
    <property type="evidence" value="ECO:0007669"/>
    <property type="project" value="UniProtKB-KW"/>
</dbReference>
<keyword evidence="2" id="KW-0808">Transferase</keyword>
<dbReference type="VEuPathDB" id="FungiDB:KRP23_4403"/>
<evidence type="ECO:0000256" key="2">
    <source>
        <dbReference type="ARBA" id="ARBA00022679"/>
    </source>
</evidence>
<name>H3GYA8_PHYRM</name>
<dbReference type="Gene3D" id="1.10.510.10">
    <property type="entry name" value="Transferase(Phosphotransferase) domain 1"/>
    <property type="match status" value="1"/>
</dbReference>
<keyword evidence="4" id="KW-0418">Kinase</keyword>
<dbReference type="SUPFAM" id="SSF56112">
    <property type="entry name" value="Protein kinase-like (PK-like)"/>
    <property type="match status" value="1"/>
</dbReference>
<protein>
    <recommendedName>
        <fullName evidence="7">Protein kinase domain-containing protein</fullName>
    </recommendedName>
</protein>
<evidence type="ECO:0000256" key="3">
    <source>
        <dbReference type="ARBA" id="ARBA00022741"/>
    </source>
</evidence>
<evidence type="ECO:0000313" key="8">
    <source>
        <dbReference type="EnsemblProtists" id="Phyra82664"/>
    </source>
</evidence>
<dbReference type="PANTHER" id="PTHR24345:SF91">
    <property type="entry name" value="SERINE_THREONINE-PROTEIN KINASE PLK4"/>
    <property type="match status" value="1"/>
</dbReference>
<dbReference type="eggNOG" id="KOG0033">
    <property type="taxonomic scope" value="Eukaryota"/>
</dbReference>
<keyword evidence="1" id="KW-0723">Serine/threonine-protein kinase</keyword>
<evidence type="ECO:0000259" key="7">
    <source>
        <dbReference type="PROSITE" id="PS50011"/>
    </source>
</evidence>
<dbReference type="EMBL" id="DS566072">
    <property type="status" value="NOT_ANNOTATED_CDS"/>
    <property type="molecule type" value="Genomic_DNA"/>
</dbReference>
<dbReference type="Pfam" id="PF00069">
    <property type="entry name" value="Pkinase"/>
    <property type="match status" value="1"/>
</dbReference>
<keyword evidence="6" id="KW-0472">Membrane</keyword>
<dbReference type="EnsemblProtists" id="Phyra82664">
    <property type="protein sequence ID" value="Phyra82664"/>
    <property type="gene ID" value="Phyra82664"/>
</dbReference>
<evidence type="ECO:0000256" key="5">
    <source>
        <dbReference type="ARBA" id="ARBA00022840"/>
    </source>
</evidence>
<keyword evidence="9" id="KW-1185">Reference proteome</keyword>
<keyword evidence="5" id="KW-0067">ATP-binding</keyword>
<evidence type="ECO:0000256" key="4">
    <source>
        <dbReference type="ARBA" id="ARBA00022777"/>
    </source>
</evidence>
<dbReference type="SMART" id="SM00220">
    <property type="entry name" value="S_TKc"/>
    <property type="match status" value="1"/>
</dbReference>
<dbReference type="HOGENOM" id="CLU_156215_0_0_1"/>
<dbReference type="Proteomes" id="UP000005238">
    <property type="component" value="Unassembled WGS sequence"/>
</dbReference>
<feature type="domain" description="Protein kinase" evidence="7">
    <location>
        <begin position="1"/>
        <end position="127"/>
    </location>
</feature>
<dbReference type="InterPro" id="IPR000719">
    <property type="entry name" value="Prot_kinase_dom"/>
</dbReference>
<reference evidence="9" key="1">
    <citation type="journal article" date="2006" name="Science">
        <title>Phytophthora genome sequences uncover evolutionary origins and mechanisms of pathogenesis.</title>
        <authorList>
            <person name="Tyler B.M."/>
            <person name="Tripathy S."/>
            <person name="Zhang X."/>
            <person name="Dehal P."/>
            <person name="Jiang R.H."/>
            <person name="Aerts A."/>
            <person name="Arredondo F.D."/>
            <person name="Baxter L."/>
            <person name="Bensasson D."/>
            <person name="Beynon J.L."/>
            <person name="Chapman J."/>
            <person name="Damasceno C.M."/>
            <person name="Dorrance A.E."/>
            <person name="Dou D."/>
            <person name="Dickerman A.W."/>
            <person name="Dubchak I.L."/>
            <person name="Garbelotto M."/>
            <person name="Gijzen M."/>
            <person name="Gordon S.G."/>
            <person name="Govers F."/>
            <person name="Grunwald N.J."/>
            <person name="Huang W."/>
            <person name="Ivors K.L."/>
            <person name="Jones R.W."/>
            <person name="Kamoun S."/>
            <person name="Krampis K."/>
            <person name="Lamour K.H."/>
            <person name="Lee M.K."/>
            <person name="McDonald W.H."/>
            <person name="Medina M."/>
            <person name="Meijer H.J."/>
            <person name="Nordberg E.K."/>
            <person name="Maclean D.J."/>
            <person name="Ospina-Giraldo M.D."/>
            <person name="Morris P.F."/>
            <person name="Phuntumart V."/>
            <person name="Putnam N.H."/>
            <person name="Rash S."/>
            <person name="Rose J.K."/>
            <person name="Sakihama Y."/>
            <person name="Salamov A.A."/>
            <person name="Savidor A."/>
            <person name="Scheuring C.F."/>
            <person name="Smith B.M."/>
            <person name="Sobral B.W."/>
            <person name="Terry A."/>
            <person name="Torto-Alalibo T.A."/>
            <person name="Win J."/>
            <person name="Xu Z."/>
            <person name="Zhang H."/>
            <person name="Grigoriev I.V."/>
            <person name="Rokhsar D.S."/>
            <person name="Boore J.L."/>
        </authorList>
    </citation>
    <scope>NUCLEOTIDE SEQUENCE [LARGE SCALE GENOMIC DNA]</scope>
    <source>
        <strain evidence="9">Pr102</strain>
    </source>
</reference>
<organism evidence="8 9">
    <name type="scientific">Phytophthora ramorum</name>
    <name type="common">Sudden oak death agent</name>
    <dbReference type="NCBI Taxonomy" id="164328"/>
    <lineage>
        <taxon>Eukaryota</taxon>
        <taxon>Sar</taxon>
        <taxon>Stramenopiles</taxon>
        <taxon>Oomycota</taxon>
        <taxon>Peronosporomycetes</taxon>
        <taxon>Peronosporales</taxon>
        <taxon>Peronosporaceae</taxon>
        <taxon>Phytophthora</taxon>
    </lineage>
</organism>
<evidence type="ECO:0000256" key="6">
    <source>
        <dbReference type="SAM" id="Phobius"/>
    </source>
</evidence>
<keyword evidence="6" id="KW-1133">Transmembrane helix</keyword>
<accession>H3GYA8</accession>
<keyword evidence="3" id="KW-0547">Nucleotide-binding</keyword>